<dbReference type="EMBL" id="WKJK01000003">
    <property type="protein sequence ID" value="MRW89723.1"/>
    <property type="molecule type" value="Genomic_DNA"/>
</dbReference>
<dbReference type="Proteomes" id="UP000433309">
    <property type="component" value="Unassembled WGS sequence"/>
</dbReference>
<keyword evidence="2" id="KW-1185">Reference proteome</keyword>
<name>A0A6I2KV88_9BURK</name>
<dbReference type="RefSeq" id="WP_154374485.1">
    <property type="nucleotide sequence ID" value="NZ_WKJK01000003.1"/>
</dbReference>
<accession>A0A6I2KV88</accession>
<evidence type="ECO:0000313" key="1">
    <source>
        <dbReference type="EMBL" id="MRW89723.1"/>
    </source>
</evidence>
<protein>
    <submittedName>
        <fullName evidence="1">Uncharacterized protein</fullName>
    </submittedName>
</protein>
<proteinExistence type="predicted"/>
<comment type="caution">
    <text evidence="1">The sequence shown here is derived from an EMBL/GenBank/DDBJ whole genome shotgun (WGS) entry which is preliminary data.</text>
</comment>
<evidence type="ECO:0000313" key="2">
    <source>
        <dbReference type="Proteomes" id="UP000433309"/>
    </source>
</evidence>
<gene>
    <name evidence="1" type="ORF">GJ699_06985</name>
</gene>
<reference evidence="1 2" key="1">
    <citation type="submission" date="2019-11" db="EMBL/GenBank/DDBJ databases">
        <title>Novel species isolated from a subtropical stream in China.</title>
        <authorList>
            <person name="Lu H."/>
        </authorList>
    </citation>
    <scope>NUCLEOTIDE SEQUENCE [LARGE SCALE GENOMIC DNA]</scope>
    <source>
        <strain evidence="1 2">FT80W</strain>
    </source>
</reference>
<organism evidence="1 2">
    <name type="scientific">Duganella guangzhouensis</name>
    <dbReference type="NCBI Taxonomy" id="2666084"/>
    <lineage>
        <taxon>Bacteria</taxon>
        <taxon>Pseudomonadati</taxon>
        <taxon>Pseudomonadota</taxon>
        <taxon>Betaproteobacteria</taxon>
        <taxon>Burkholderiales</taxon>
        <taxon>Oxalobacteraceae</taxon>
        <taxon>Telluria group</taxon>
        <taxon>Duganella</taxon>
    </lineage>
</organism>
<sequence>MARYRKLLALEITHEYLRDTVIPGLRYVPTADCAELMEQEGLLWRALPSGVELWQEQREVASATEWQLGLDVYSSDPSLRFYTAWPQQAYLDVSAGQQDAARVLRLAAQPAPAEARGPVLWLDLACGLIEGADVDAAAASVRPWQVALRARQIHWKYFFSGGLAGKPLSIIDLDASDSEPGIRFAPSPLAATANGTAYLSASPLPMQSIPRQRLQLREAGTAGKVLIRRLPNASVDKLGKEQGPNGQSMIVAEIYVHQ</sequence>
<dbReference type="AlphaFoldDB" id="A0A6I2KV88"/>